<reference evidence="1 2" key="1">
    <citation type="submission" date="2018-09" db="EMBL/GenBank/DDBJ databases">
        <authorList>
            <person name="Zack K."/>
            <person name="Stoner T.H."/>
            <person name="Garlena R.A."/>
            <person name="Russell D.A."/>
            <person name="Pope W.H."/>
            <person name="Jacobs-Sera D."/>
            <person name="Hatfull G.F."/>
        </authorList>
    </citation>
    <scope>NUCLEOTIDE SEQUENCE [LARGE SCALE GENOMIC DNA]</scope>
</reference>
<organism evidence="1 2">
    <name type="scientific">Arthrobacter phage Nandita</name>
    <dbReference type="NCBI Taxonomy" id="2419963"/>
    <lineage>
        <taxon>Viruses</taxon>
        <taxon>Duplodnaviria</taxon>
        <taxon>Heunggongvirae</taxon>
        <taxon>Uroviricota</taxon>
        <taxon>Caudoviricetes</taxon>
        <taxon>Daemsvirinae</taxon>
        <taxon>Nanditavirus</taxon>
        <taxon>Nanditavirus nandita</taxon>
    </lineage>
</organism>
<dbReference type="Proteomes" id="UP000267628">
    <property type="component" value="Segment"/>
</dbReference>
<evidence type="ECO:0000313" key="1">
    <source>
        <dbReference type="EMBL" id="AYN58675.1"/>
    </source>
</evidence>
<protein>
    <submittedName>
        <fullName evidence="1">Uncharacterized protein</fullName>
    </submittedName>
</protein>
<accession>A0A3G2KI58</accession>
<sequence>MSAEVSLEIPAADYADLDSGPAGEFLILKRFEVYDELEKAVVAAGGTFDPDLVDIRASITDIRLLIQGSHP</sequence>
<proteinExistence type="predicted"/>
<dbReference type="EMBL" id="MH834621">
    <property type="protein sequence ID" value="AYN58675.1"/>
    <property type="molecule type" value="Genomic_DNA"/>
</dbReference>
<dbReference type="RefSeq" id="YP_010760884.1">
    <property type="nucleotide sequence ID" value="NC_073588.1"/>
</dbReference>
<gene>
    <name evidence="1" type="primary">56</name>
    <name evidence="1" type="ORF">PBI_NANDITA_56</name>
</gene>
<keyword evidence="2" id="KW-1185">Reference proteome</keyword>
<dbReference type="KEGG" id="vg:80033981"/>
<dbReference type="GeneID" id="80033981"/>
<name>A0A3G2KI58_9CAUD</name>
<evidence type="ECO:0000313" key="2">
    <source>
        <dbReference type="Proteomes" id="UP000267628"/>
    </source>
</evidence>